<gene>
    <name evidence="1" type="ORF">MSZNOR_5055</name>
</gene>
<sequence>MGKVGQQGQERIKLAHARILLQADEAKGGPRRTDDDIARALNVHVRKVERVRQRFVERGLHAALVPKPSERAYPRRLDSVPEARLMVLACSPPQEGKAR</sequence>
<reference evidence="1 2" key="1">
    <citation type="submission" date="2023-03" db="EMBL/GenBank/DDBJ databases">
        <authorList>
            <person name="Pearce D."/>
        </authorList>
    </citation>
    <scope>NUCLEOTIDE SEQUENCE [LARGE SCALE GENOMIC DNA]</scope>
    <source>
        <strain evidence="1">Msz</strain>
    </source>
</reference>
<organism evidence="1 2">
    <name type="scientific">Methylocaldum szegediense</name>
    <dbReference type="NCBI Taxonomy" id="73780"/>
    <lineage>
        <taxon>Bacteria</taxon>
        <taxon>Pseudomonadati</taxon>
        <taxon>Pseudomonadota</taxon>
        <taxon>Gammaproteobacteria</taxon>
        <taxon>Methylococcales</taxon>
        <taxon>Methylococcaceae</taxon>
        <taxon>Methylocaldum</taxon>
    </lineage>
</organism>
<evidence type="ECO:0000313" key="1">
    <source>
        <dbReference type="EMBL" id="CAI8978337.1"/>
    </source>
</evidence>
<dbReference type="Proteomes" id="UP001162030">
    <property type="component" value="Chromosome"/>
</dbReference>
<accession>A0ABM9I9R1</accession>
<keyword evidence="2" id="KW-1185">Reference proteome</keyword>
<evidence type="ECO:0008006" key="3">
    <source>
        <dbReference type="Google" id="ProtNLM"/>
    </source>
</evidence>
<dbReference type="EMBL" id="OX458333">
    <property type="protein sequence ID" value="CAI8978337.1"/>
    <property type="molecule type" value="Genomic_DNA"/>
</dbReference>
<proteinExistence type="predicted"/>
<name>A0ABM9I9R1_9GAMM</name>
<dbReference type="RefSeq" id="WP_051331377.1">
    <property type="nucleotide sequence ID" value="NZ_OX458333.1"/>
</dbReference>
<protein>
    <recommendedName>
        <fullName evidence="3">Transposase</fullName>
    </recommendedName>
</protein>
<evidence type="ECO:0000313" key="2">
    <source>
        <dbReference type="Proteomes" id="UP001162030"/>
    </source>
</evidence>